<protein>
    <recommendedName>
        <fullName evidence="4">DUF1772 domain-containing protein</fullName>
    </recommendedName>
</protein>
<keyword evidence="3" id="KW-1185">Reference proteome</keyword>
<keyword evidence="1" id="KW-0812">Transmembrane</keyword>
<accession>A0ABS7FX72</accession>
<proteinExistence type="predicted"/>
<feature type="transmembrane region" description="Helical" evidence="1">
    <location>
        <begin position="64"/>
        <end position="84"/>
    </location>
</feature>
<feature type="transmembrane region" description="Helical" evidence="1">
    <location>
        <begin position="41"/>
        <end position="57"/>
    </location>
</feature>
<organism evidence="2 3">
    <name type="scientific">Actinomadura parmotrematis</name>
    <dbReference type="NCBI Taxonomy" id="2864039"/>
    <lineage>
        <taxon>Bacteria</taxon>
        <taxon>Bacillati</taxon>
        <taxon>Actinomycetota</taxon>
        <taxon>Actinomycetes</taxon>
        <taxon>Streptosporangiales</taxon>
        <taxon>Thermomonosporaceae</taxon>
        <taxon>Actinomadura</taxon>
    </lineage>
</organism>
<evidence type="ECO:0000313" key="3">
    <source>
        <dbReference type="Proteomes" id="UP000774570"/>
    </source>
</evidence>
<evidence type="ECO:0000313" key="2">
    <source>
        <dbReference type="EMBL" id="MBW8485017.1"/>
    </source>
</evidence>
<gene>
    <name evidence="2" type="ORF">K1Y72_21720</name>
</gene>
<dbReference type="RefSeq" id="WP_220168250.1">
    <property type="nucleotide sequence ID" value="NZ_JAIBOA010000014.1"/>
</dbReference>
<dbReference type="EMBL" id="JAIBOA010000014">
    <property type="protein sequence ID" value="MBW8485017.1"/>
    <property type="molecule type" value="Genomic_DNA"/>
</dbReference>
<evidence type="ECO:0008006" key="4">
    <source>
        <dbReference type="Google" id="ProtNLM"/>
    </source>
</evidence>
<keyword evidence="1" id="KW-0472">Membrane</keyword>
<comment type="caution">
    <text evidence="2">The sequence shown here is derived from an EMBL/GenBank/DDBJ whole genome shotgun (WGS) entry which is preliminary data.</text>
</comment>
<keyword evidence="1" id="KW-1133">Transmembrane helix</keyword>
<feature type="transmembrane region" description="Helical" evidence="1">
    <location>
        <begin position="104"/>
        <end position="123"/>
    </location>
</feature>
<sequence length="144" mass="14841">MGIVLRILTAAGLAVDAVVHWRFAPEMASVPGGSIGADTIFYAQAVAAAVAAVLVLVRPRRWTYAAAFLVAASAVAALLLYYYVDVGALGPLPDMSEPVWYTEKTLSLVGEGVAALAALAGLLTAGRAPGARTEDAGERDVSRV</sequence>
<name>A0ABS7FX72_9ACTN</name>
<evidence type="ECO:0000256" key="1">
    <source>
        <dbReference type="SAM" id="Phobius"/>
    </source>
</evidence>
<dbReference type="Proteomes" id="UP000774570">
    <property type="component" value="Unassembled WGS sequence"/>
</dbReference>
<reference evidence="2 3" key="1">
    <citation type="submission" date="2021-07" db="EMBL/GenBank/DDBJ databases">
        <title>Actinomadura sp. PM05-2 isolated from lichen.</title>
        <authorList>
            <person name="Somphong A."/>
            <person name="Phongsopitanun W."/>
            <person name="Tanasupawat S."/>
            <person name="Peongsungnone V."/>
        </authorList>
    </citation>
    <scope>NUCLEOTIDE SEQUENCE [LARGE SCALE GENOMIC DNA]</scope>
    <source>
        <strain evidence="2 3">PM05-2</strain>
    </source>
</reference>